<keyword evidence="3" id="KW-1185">Reference proteome</keyword>
<protein>
    <submittedName>
        <fullName evidence="2">Uncharacterized protein</fullName>
    </submittedName>
</protein>
<evidence type="ECO:0000256" key="1">
    <source>
        <dbReference type="SAM" id="MobiDB-lite"/>
    </source>
</evidence>
<feature type="compositionally biased region" description="Basic and acidic residues" evidence="1">
    <location>
        <begin position="23"/>
        <end position="38"/>
    </location>
</feature>
<name>A0AAD7K117_9AGAR</name>
<evidence type="ECO:0000313" key="3">
    <source>
        <dbReference type="Proteomes" id="UP001215598"/>
    </source>
</evidence>
<comment type="caution">
    <text evidence="2">The sequence shown here is derived from an EMBL/GenBank/DDBJ whole genome shotgun (WGS) entry which is preliminary data.</text>
</comment>
<gene>
    <name evidence="2" type="ORF">B0H16DRAFT_1858862</name>
</gene>
<proteinExistence type="predicted"/>
<evidence type="ECO:0000313" key="2">
    <source>
        <dbReference type="EMBL" id="KAJ7776141.1"/>
    </source>
</evidence>
<feature type="region of interest" description="Disordered" evidence="1">
    <location>
        <begin position="190"/>
        <end position="210"/>
    </location>
</feature>
<reference evidence="2" key="1">
    <citation type="submission" date="2023-03" db="EMBL/GenBank/DDBJ databases">
        <title>Massive genome expansion in bonnet fungi (Mycena s.s.) driven by repeated elements and novel gene families across ecological guilds.</title>
        <authorList>
            <consortium name="Lawrence Berkeley National Laboratory"/>
            <person name="Harder C.B."/>
            <person name="Miyauchi S."/>
            <person name="Viragh M."/>
            <person name="Kuo A."/>
            <person name="Thoen E."/>
            <person name="Andreopoulos B."/>
            <person name="Lu D."/>
            <person name="Skrede I."/>
            <person name="Drula E."/>
            <person name="Henrissat B."/>
            <person name="Morin E."/>
            <person name="Kohler A."/>
            <person name="Barry K."/>
            <person name="LaButti K."/>
            <person name="Morin E."/>
            <person name="Salamov A."/>
            <person name="Lipzen A."/>
            <person name="Mereny Z."/>
            <person name="Hegedus B."/>
            <person name="Baldrian P."/>
            <person name="Stursova M."/>
            <person name="Weitz H."/>
            <person name="Taylor A."/>
            <person name="Grigoriev I.V."/>
            <person name="Nagy L.G."/>
            <person name="Martin F."/>
            <person name="Kauserud H."/>
        </authorList>
    </citation>
    <scope>NUCLEOTIDE SEQUENCE</scope>
    <source>
        <strain evidence="2">CBHHK182m</strain>
    </source>
</reference>
<accession>A0AAD7K117</accession>
<dbReference type="Proteomes" id="UP001215598">
    <property type="component" value="Unassembled WGS sequence"/>
</dbReference>
<dbReference type="AlphaFoldDB" id="A0AAD7K117"/>
<dbReference type="EMBL" id="JARKIB010000009">
    <property type="protein sequence ID" value="KAJ7776141.1"/>
    <property type="molecule type" value="Genomic_DNA"/>
</dbReference>
<feature type="region of interest" description="Disordered" evidence="1">
    <location>
        <begin position="13"/>
        <end position="46"/>
    </location>
</feature>
<organism evidence="2 3">
    <name type="scientific">Mycena metata</name>
    <dbReference type="NCBI Taxonomy" id="1033252"/>
    <lineage>
        <taxon>Eukaryota</taxon>
        <taxon>Fungi</taxon>
        <taxon>Dikarya</taxon>
        <taxon>Basidiomycota</taxon>
        <taxon>Agaricomycotina</taxon>
        <taxon>Agaricomycetes</taxon>
        <taxon>Agaricomycetidae</taxon>
        <taxon>Agaricales</taxon>
        <taxon>Marasmiineae</taxon>
        <taxon>Mycenaceae</taxon>
        <taxon>Mycena</taxon>
    </lineage>
</organism>
<sequence>MYVAAKEVNALVALPRAHPPQTGERREEPRQREEERSFVARTRTPPLPVLEYKQAQDGVRVGQGGFSEQRQGGFVWPGAQGITTEAEPEHDAVRERAPGAVGIGANGNVGNPFAFGAGAGAGAAGAAGGGVGEVWEEGKARPALRSCSAGLVMLMPRANVKKDPQISAPEARSARKIQLSQFLHAKWGQLRDREPGAGAKTHQYKARPPHDLPAGGGGWGFYGAKGFQECLFERIFSRCRSLQTRVAYSSEGRDWIEVMRSHFEAWRRLRGMSFDREPKETRLTDKRTTEADRARSGGVDEILVFGEAGKRPSQARANKRFRPEKEIIPKYQSGRSGKWLGKRWGYVKKARIEIPQHIQSH</sequence>